<accession>A0ABR1L9T1</accession>
<keyword evidence="2" id="KW-0472">Membrane</keyword>
<evidence type="ECO:0000313" key="4">
    <source>
        <dbReference type="Proteomes" id="UP001360953"/>
    </source>
</evidence>
<evidence type="ECO:0000256" key="1">
    <source>
        <dbReference type="SAM" id="MobiDB-lite"/>
    </source>
</evidence>
<organism evidence="3 4">
    <name type="scientific">Phyllosticta citribraziliensis</name>
    <dbReference type="NCBI Taxonomy" id="989973"/>
    <lineage>
        <taxon>Eukaryota</taxon>
        <taxon>Fungi</taxon>
        <taxon>Dikarya</taxon>
        <taxon>Ascomycota</taxon>
        <taxon>Pezizomycotina</taxon>
        <taxon>Dothideomycetes</taxon>
        <taxon>Dothideomycetes incertae sedis</taxon>
        <taxon>Botryosphaeriales</taxon>
        <taxon>Phyllostictaceae</taxon>
        <taxon>Phyllosticta</taxon>
    </lineage>
</organism>
<name>A0ABR1L9T1_9PEZI</name>
<feature type="region of interest" description="Disordered" evidence="1">
    <location>
        <begin position="183"/>
        <end position="247"/>
    </location>
</feature>
<proteinExistence type="predicted"/>
<reference evidence="3 4" key="1">
    <citation type="submission" date="2024-04" db="EMBL/GenBank/DDBJ databases">
        <title>Phyllosticta paracitricarpa is synonymous to the EU quarantine fungus P. citricarpa based on phylogenomic analyses.</title>
        <authorList>
            <consortium name="Lawrence Berkeley National Laboratory"/>
            <person name="Van ingen-buijs V.A."/>
            <person name="Van westerhoven A.C."/>
            <person name="Haridas S."/>
            <person name="Skiadas P."/>
            <person name="Martin F."/>
            <person name="Groenewald J.Z."/>
            <person name="Crous P.W."/>
            <person name="Seidl M.F."/>
        </authorList>
    </citation>
    <scope>NUCLEOTIDE SEQUENCE [LARGE SCALE GENOMIC DNA]</scope>
    <source>
        <strain evidence="3 4">CPC 17464</strain>
    </source>
</reference>
<gene>
    <name evidence="3" type="ORF">J3D65DRAFT_661275</name>
</gene>
<dbReference type="GeneID" id="92035500"/>
<feature type="region of interest" description="Disordered" evidence="1">
    <location>
        <begin position="139"/>
        <end position="166"/>
    </location>
</feature>
<dbReference type="EMBL" id="JBBPEH010000011">
    <property type="protein sequence ID" value="KAK7531985.1"/>
    <property type="molecule type" value="Genomic_DNA"/>
</dbReference>
<dbReference type="Proteomes" id="UP001360953">
    <property type="component" value="Unassembled WGS sequence"/>
</dbReference>
<feature type="transmembrane region" description="Helical" evidence="2">
    <location>
        <begin position="6"/>
        <end position="26"/>
    </location>
</feature>
<comment type="caution">
    <text evidence="3">The sequence shown here is derived from an EMBL/GenBank/DDBJ whole genome shotgun (WGS) entry which is preliminary data.</text>
</comment>
<keyword evidence="2" id="KW-0812">Transmembrane</keyword>
<keyword evidence="2" id="KW-1133">Transmembrane helix</keyword>
<protein>
    <submittedName>
        <fullName evidence="3">Uncharacterized protein</fullName>
    </submittedName>
</protein>
<dbReference type="RefSeq" id="XP_066651655.1">
    <property type="nucleotide sequence ID" value="XM_066802594.1"/>
</dbReference>
<keyword evidence="4" id="KW-1185">Reference proteome</keyword>
<evidence type="ECO:0000256" key="2">
    <source>
        <dbReference type="SAM" id="Phobius"/>
    </source>
</evidence>
<evidence type="ECO:0000313" key="3">
    <source>
        <dbReference type="EMBL" id="KAK7531985.1"/>
    </source>
</evidence>
<sequence length="247" mass="27240">MSGNPLLYSFLALLALLVFAFILMAIMDRAAARFLCCGCIWDLCLDFAANEPDPDIYPRMARFDWPRRPAPTTAQLPTFFRLSSRGERRRMIRIPLSDTTPPRLSSPIEVPDWPPPCFPQPPAYRMESDSVVNLPIYTKDPGPNETHLDELNPVTPGNRFDSDRPETPDIMRFAMIEEFSVAGSNPSSRAASPSPAGESTRVSTATQTDDSSRSPSPSRTAESNRAPTPGNIVESNRTVASAHTVES</sequence>
<feature type="compositionally biased region" description="Low complexity" evidence="1">
    <location>
        <begin position="183"/>
        <end position="199"/>
    </location>
</feature>